<name>A0A0E9S8U5_ANGAN</name>
<accession>A0A0E9S8U5</accession>
<reference evidence="1" key="2">
    <citation type="journal article" date="2015" name="Fish Shellfish Immunol.">
        <title>Early steps in the European eel (Anguilla anguilla)-Vibrio vulnificus interaction in the gills: Role of the RtxA13 toxin.</title>
        <authorList>
            <person name="Callol A."/>
            <person name="Pajuelo D."/>
            <person name="Ebbesson L."/>
            <person name="Teles M."/>
            <person name="MacKenzie S."/>
            <person name="Amaro C."/>
        </authorList>
    </citation>
    <scope>NUCLEOTIDE SEQUENCE</scope>
</reference>
<protein>
    <submittedName>
        <fullName evidence="1">Uncharacterized protein</fullName>
    </submittedName>
</protein>
<sequence length="52" mass="5765">MNPAEDNYATEVPVLQNLVAALTSQDVSMQRHEDILARQEAAVSRHDQVFGV</sequence>
<proteinExistence type="predicted"/>
<dbReference type="AlphaFoldDB" id="A0A0E9S8U5"/>
<reference evidence="1" key="1">
    <citation type="submission" date="2014-11" db="EMBL/GenBank/DDBJ databases">
        <authorList>
            <person name="Amaro Gonzalez C."/>
        </authorList>
    </citation>
    <scope>NUCLEOTIDE SEQUENCE</scope>
</reference>
<evidence type="ECO:0000313" key="1">
    <source>
        <dbReference type="EMBL" id="JAH37647.1"/>
    </source>
</evidence>
<dbReference type="EMBL" id="GBXM01070930">
    <property type="protein sequence ID" value="JAH37647.1"/>
    <property type="molecule type" value="Transcribed_RNA"/>
</dbReference>
<organism evidence="1">
    <name type="scientific">Anguilla anguilla</name>
    <name type="common">European freshwater eel</name>
    <name type="synonym">Muraena anguilla</name>
    <dbReference type="NCBI Taxonomy" id="7936"/>
    <lineage>
        <taxon>Eukaryota</taxon>
        <taxon>Metazoa</taxon>
        <taxon>Chordata</taxon>
        <taxon>Craniata</taxon>
        <taxon>Vertebrata</taxon>
        <taxon>Euteleostomi</taxon>
        <taxon>Actinopterygii</taxon>
        <taxon>Neopterygii</taxon>
        <taxon>Teleostei</taxon>
        <taxon>Anguilliformes</taxon>
        <taxon>Anguillidae</taxon>
        <taxon>Anguilla</taxon>
    </lineage>
</organism>